<evidence type="ECO:0000313" key="9">
    <source>
        <dbReference type="EMBL" id="GGF25403.1"/>
    </source>
</evidence>
<dbReference type="Pfam" id="PF00034">
    <property type="entry name" value="Cytochrom_C"/>
    <property type="match status" value="1"/>
</dbReference>
<accession>A0A8J2YVQ4</accession>
<dbReference type="GO" id="GO:0020037">
    <property type="term" value="F:heme binding"/>
    <property type="evidence" value="ECO:0007669"/>
    <property type="project" value="InterPro"/>
</dbReference>
<dbReference type="Proteomes" id="UP000646365">
    <property type="component" value="Unassembled WGS sequence"/>
</dbReference>
<evidence type="ECO:0000313" key="10">
    <source>
        <dbReference type="Proteomes" id="UP000646365"/>
    </source>
</evidence>
<dbReference type="GO" id="GO:0009055">
    <property type="term" value="F:electron transfer activity"/>
    <property type="evidence" value="ECO:0007669"/>
    <property type="project" value="InterPro"/>
</dbReference>
<keyword evidence="7" id="KW-0732">Signal</keyword>
<keyword evidence="1" id="KW-0813">Transport</keyword>
<dbReference type="InterPro" id="IPR036909">
    <property type="entry name" value="Cyt_c-like_dom_sf"/>
</dbReference>
<keyword evidence="3 6" id="KW-0479">Metal-binding</keyword>
<evidence type="ECO:0000256" key="6">
    <source>
        <dbReference type="PROSITE-ProRule" id="PRU00433"/>
    </source>
</evidence>
<name>A0A8J2YVQ4_9PROT</name>
<dbReference type="GO" id="GO:0046872">
    <property type="term" value="F:metal ion binding"/>
    <property type="evidence" value="ECO:0007669"/>
    <property type="project" value="UniProtKB-KW"/>
</dbReference>
<reference evidence="9" key="1">
    <citation type="journal article" date="2014" name="Int. J. Syst. Evol. Microbiol.">
        <title>Complete genome sequence of Corynebacterium casei LMG S-19264T (=DSM 44701T), isolated from a smear-ripened cheese.</title>
        <authorList>
            <consortium name="US DOE Joint Genome Institute (JGI-PGF)"/>
            <person name="Walter F."/>
            <person name="Albersmeier A."/>
            <person name="Kalinowski J."/>
            <person name="Ruckert C."/>
        </authorList>
    </citation>
    <scope>NUCLEOTIDE SEQUENCE</scope>
    <source>
        <strain evidence="9">CGMCC 1.15725</strain>
    </source>
</reference>
<dbReference type="PANTHER" id="PTHR11961">
    <property type="entry name" value="CYTOCHROME C"/>
    <property type="match status" value="1"/>
</dbReference>
<dbReference type="PRINTS" id="PR00604">
    <property type="entry name" value="CYTCHRMECIAB"/>
</dbReference>
<sequence>MPSSVQIAVLAGLASVMTMVATGARAEDDGAQIFRRTCALCHSIEAGKNRVGPSLAGVVGRPASSIPDFSYSTANKASHVVWTPEVLDRYLTDPRGFMPGTKMTFAGLKDEADRQAVITFLKAH</sequence>
<feature type="chain" id="PRO_5035308873" evidence="7">
    <location>
        <begin position="27"/>
        <end position="124"/>
    </location>
</feature>
<keyword evidence="4" id="KW-0249">Electron transport</keyword>
<dbReference type="InterPro" id="IPR009056">
    <property type="entry name" value="Cyt_c-like_dom"/>
</dbReference>
<comment type="caution">
    <text evidence="9">The sequence shown here is derived from an EMBL/GenBank/DDBJ whole genome shotgun (WGS) entry which is preliminary data.</text>
</comment>
<evidence type="ECO:0000256" key="1">
    <source>
        <dbReference type="ARBA" id="ARBA00022448"/>
    </source>
</evidence>
<dbReference type="AlphaFoldDB" id="A0A8J2YVQ4"/>
<dbReference type="Gene3D" id="1.10.760.10">
    <property type="entry name" value="Cytochrome c-like domain"/>
    <property type="match status" value="1"/>
</dbReference>
<evidence type="ECO:0000259" key="8">
    <source>
        <dbReference type="PROSITE" id="PS51007"/>
    </source>
</evidence>
<feature type="domain" description="Cytochrome c" evidence="8">
    <location>
        <begin position="25"/>
        <end position="124"/>
    </location>
</feature>
<proteinExistence type="predicted"/>
<reference evidence="9" key="2">
    <citation type="submission" date="2020-09" db="EMBL/GenBank/DDBJ databases">
        <authorList>
            <person name="Sun Q."/>
            <person name="Zhou Y."/>
        </authorList>
    </citation>
    <scope>NUCLEOTIDE SEQUENCE</scope>
    <source>
        <strain evidence="9">CGMCC 1.15725</strain>
    </source>
</reference>
<dbReference type="SUPFAM" id="SSF46626">
    <property type="entry name" value="Cytochrome c"/>
    <property type="match status" value="1"/>
</dbReference>
<evidence type="ECO:0000256" key="7">
    <source>
        <dbReference type="SAM" id="SignalP"/>
    </source>
</evidence>
<keyword evidence="2 6" id="KW-0349">Heme</keyword>
<dbReference type="InterPro" id="IPR002327">
    <property type="entry name" value="Cyt_c_1A/1B"/>
</dbReference>
<feature type="signal peptide" evidence="7">
    <location>
        <begin position="1"/>
        <end position="26"/>
    </location>
</feature>
<dbReference type="EMBL" id="BMJQ01000008">
    <property type="protein sequence ID" value="GGF25403.1"/>
    <property type="molecule type" value="Genomic_DNA"/>
</dbReference>
<gene>
    <name evidence="9" type="primary">cy2</name>
    <name evidence="9" type="ORF">GCM10011611_34320</name>
</gene>
<evidence type="ECO:0000256" key="2">
    <source>
        <dbReference type="ARBA" id="ARBA00022617"/>
    </source>
</evidence>
<protein>
    <submittedName>
        <fullName evidence="9">Cytochrome c</fullName>
    </submittedName>
</protein>
<organism evidence="9 10">
    <name type="scientific">Aliidongia dinghuensis</name>
    <dbReference type="NCBI Taxonomy" id="1867774"/>
    <lineage>
        <taxon>Bacteria</taxon>
        <taxon>Pseudomonadati</taxon>
        <taxon>Pseudomonadota</taxon>
        <taxon>Alphaproteobacteria</taxon>
        <taxon>Rhodospirillales</taxon>
        <taxon>Dongiaceae</taxon>
        <taxon>Aliidongia</taxon>
    </lineage>
</organism>
<evidence type="ECO:0000256" key="3">
    <source>
        <dbReference type="ARBA" id="ARBA00022723"/>
    </source>
</evidence>
<keyword evidence="10" id="KW-1185">Reference proteome</keyword>
<evidence type="ECO:0000256" key="5">
    <source>
        <dbReference type="ARBA" id="ARBA00023004"/>
    </source>
</evidence>
<evidence type="ECO:0000256" key="4">
    <source>
        <dbReference type="ARBA" id="ARBA00022982"/>
    </source>
</evidence>
<dbReference type="PROSITE" id="PS51007">
    <property type="entry name" value="CYTC"/>
    <property type="match status" value="1"/>
</dbReference>
<keyword evidence="5 6" id="KW-0408">Iron</keyword>